<accession>A0A2L2T5E6</accession>
<proteinExistence type="predicted"/>
<reference evidence="3" key="1">
    <citation type="submission" date="2014-10" db="EMBL/GenBank/DDBJ databases">
        <authorList>
            <person name="King R."/>
        </authorList>
    </citation>
    <scope>NUCLEOTIDE SEQUENCE [LARGE SCALE GENOMIC DNA]</scope>
    <source>
        <strain evidence="3">A3/5</strain>
    </source>
</reference>
<feature type="region of interest" description="Disordered" evidence="1">
    <location>
        <begin position="354"/>
        <end position="378"/>
    </location>
</feature>
<feature type="region of interest" description="Disordered" evidence="1">
    <location>
        <begin position="1"/>
        <end position="28"/>
    </location>
</feature>
<organism evidence="2 3">
    <name type="scientific">Fusarium venenatum</name>
    <dbReference type="NCBI Taxonomy" id="56646"/>
    <lineage>
        <taxon>Eukaryota</taxon>
        <taxon>Fungi</taxon>
        <taxon>Dikarya</taxon>
        <taxon>Ascomycota</taxon>
        <taxon>Pezizomycotina</taxon>
        <taxon>Sordariomycetes</taxon>
        <taxon>Hypocreomycetidae</taxon>
        <taxon>Hypocreales</taxon>
        <taxon>Nectriaceae</taxon>
        <taxon>Fusarium</taxon>
    </lineage>
</organism>
<evidence type="ECO:0000256" key="1">
    <source>
        <dbReference type="SAM" id="MobiDB-lite"/>
    </source>
</evidence>
<dbReference type="OrthoDB" id="10496246at2759"/>
<dbReference type="AlphaFoldDB" id="A0A2L2T5E6"/>
<evidence type="ECO:0000313" key="3">
    <source>
        <dbReference type="Proteomes" id="UP000245910"/>
    </source>
</evidence>
<feature type="region of interest" description="Disordered" evidence="1">
    <location>
        <begin position="47"/>
        <end position="89"/>
    </location>
</feature>
<name>A0A2L2T5E6_9HYPO</name>
<dbReference type="Proteomes" id="UP000245910">
    <property type="component" value="Chromosome I"/>
</dbReference>
<feature type="compositionally biased region" description="Basic and acidic residues" evidence="1">
    <location>
        <begin position="61"/>
        <end position="73"/>
    </location>
</feature>
<protein>
    <submittedName>
        <fullName evidence="2">Uncharacterized protein</fullName>
    </submittedName>
</protein>
<dbReference type="EMBL" id="LN649229">
    <property type="protein sequence ID" value="CEI64859.1"/>
    <property type="molecule type" value="Genomic_DNA"/>
</dbReference>
<keyword evidence="3" id="KW-1185">Reference proteome</keyword>
<evidence type="ECO:0000313" key="2">
    <source>
        <dbReference type="EMBL" id="CEI64859.1"/>
    </source>
</evidence>
<feature type="compositionally biased region" description="Polar residues" evidence="1">
    <location>
        <begin position="354"/>
        <end position="363"/>
    </location>
</feature>
<sequence length="409" mass="47509">MTGPSSRFDDGRVAEGQSGNDGNEEDYDCDYYHYDYYNYDYYNYDCDDENDGDYEDEAEDHDNHGYDHDHNKQQEVAQGNDDGDGNDDVEELDDEFEYVVTDMQGHLWFQPWALPKLRRQNNILDWHSRHEAYEPLWADSEIEDAYCMAIEKVSDFNNLPLWSGVSSMENDVVNDDIDFDLHLDKNVYTTTDVRSFEEAQKKFSFIRRHLSDVYEVNRFLRSASPSSVEIFKKITQGYDIVLLSPATRNRSNTFHYRDVVFQEALEFMSTLPDEVQSQAKTKMAKIQSDLEYTDEISKHVVQAMQYHEAITDHSRRNLDNVVSFTRQTISRNGFSSLYPTVKYTALPAQDIQFPTHTTSSASENKGGERKSDASPLLGPSNFESFHEWLEYYISKNPFEVPDADNRVDS</sequence>
<feature type="compositionally biased region" description="Acidic residues" evidence="1">
    <location>
        <begin position="47"/>
        <end position="60"/>
    </location>
</feature>